<name>A0A0L6US97_9BASI</name>
<dbReference type="VEuPathDB" id="FungiDB:VP01_3968g1"/>
<protein>
    <submittedName>
        <fullName evidence="2">Uncharacterized protein</fullName>
    </submittedName>
</protein>
<dbReference type="EMBL" id="LAVV01009021">
    <property type="protein sequence ID" value="KNZ51413.1"/>
    <property type="molecule type" value="Genomic_DNA"/>
</dbReference>
<evidence type="ECO:0000256" key="1">
    <source>
        <dbReference type="SAM" id="MobiDB-lite"/>
    </source>
</evidence>
<organism evidence="2 3">
    <name type="scientific">Puccinia sorghi</name>
    <dbReference type="NCBI Taxonomy" id="27349"/>
    <lineage>
        <taxon>Eukaryota</taxon>
        <taxon>Fungi</taxon>
        <taxon>Dikarya</taxon>
        <taxon>Basidiomycota</taxon>
        <taxon>Pucciniomycotina</taxon>
        <taxon>Pucciniomycetes</taxon>
        <taxon>Pucciniales</taxon>
        <taxon>Pucciniaceae</taxon>
        <taxon>Puccinia</taxon>
    </lineage>
</organism>
<evidence type="ECO:0000313" key="2">
    <source>
        <dbReference type="EMBL" id="KNZ51413.1"/>
    </source>
</evidence>
<sequence length="199" mass="22007">MMELMEETSGSALQAVQPLGGLRWVEQVTQEEKSKGKETEGSRVPVPGKKKAAELAKRALSGESQVALSLKELATILLMMAEELILVIWESAGLKADRNHISFYMRSGEASEVILGRPFLFAFRAGIRYDLAQREVILSVMDSRGVRFETNICQPASWNWEESGRAQVGKEEERRGEKGEAHPFKSVAGGKRLVEGGDE</sequence>
<dbReference type="Proteomes" id="UP000037035">
    <property type="component" value="Unassembled WGS sequence"/>
</dbReference>
<feature type="compositionally biased region" description="Basic and acidic residues" evidence="1">
    <location>
        <begin position="162"/>
        <end position="183"/>
    </location>
</feature>
<keyword evidence="3" id="KW-1185">Reference proteome</keyword>
<feature type="region of interest" description="Disordered" evidence="1">
    <location>
        <begin position="162"/>
        <end position="199"/>
    </location>
</feature>
<evidence type="ECO:0000313" key="3">
    <source>
        <dbReference type="Proteomes" id="UP000037035"/>
    </source>
</evidence>
<proteinExistence type="predicted"/>
<comment type="caution">
    <text evidence="2">The sequence shown here is derived from an EMBL/GenBank/DDBJ whole genome shotgun (WGS) entry which is preliminary data.</text>
</comment>
<reference evidence="2 3" key="1">
    <citation type="submission" date="2015-08" db="EMBL/GenBank/DDBJ databases">
        <title>Next Generation Sequencing and Analysis of the Genome of Puccinia sorghi L Schw, the Causal Agent of Maize Common Rust.</title>
        <authorList>
            <person name="Rochi L."/>
            <person name="Burguener G."/>
            <person name="Darino M."/>
            <person name="Turjanski A."/>
            <person name="Kreff E."/>
            <person name="Dieguez M.J."/>
            <person name="Sacco F."/>
        </authorList>
    </citation>
    <scope>NUCLEOTIDE SEQUENCE [LARGE SCALE GENOMIC DNA]</scope>
    <source>
        <strain evidence="2 3">RO10H11247</strain>
    </source>
</reference>
<dbReference type="AlphaFoldDB" id="A0A0L6US97"/>
<gene>
    <name evidence="2" type="ORF">VP01_3968g1</name>
</gene>
<accession>A0A0L6US97</accession>